<proteinExistence type="predicted"/>
<dbReference type="OrthoDB" id="2745105at2759"/>
<keyword evidence="2" id="KW-1133">Transmembrane helix</keyword>
<feature type="domain" description="DUF6534" evidence="3">
    <location>
        <begin position="189"/>
        <end position="277"/>
    </location>
</feature>
<dbReference type="Pfam" id="PF20152">
    <property type="entry name" value="DUF6534"/>
    <property type="match status" value="1"/>
</dbReference>
<dbReference type="Proteomes" id="UP000027222">
    <property type="component" value="Unassembled WGS sequence"/>
</dbReference>
<keyword evidence="2" id="KW-0472">Membrane</keyword>
<dbReference type="PANTHER" id="PTHR40465">
    <property type="entry name" value="CHROMOSOME 1, WHOLE GENOME SHOTGUN SEQUENCE"/>
    <property type="match status" value="1"/>
</dbReference>
<feature type="transmembrane region" description="Helical" evidence="2">
    <location>
        <begin position="226"/>
        <end position="259"/>
    </location>
</feature>
<dbReference type="EMBL" id="KL142374">
    <property type="protein sequence ID" value="KDR78675.1"/>
    <property type="molecule type" value="Genomic_DNA"/>
</dbReference>
<dbReference type="STRING" id="685588.A0A067T650"/>
<organism evidence="4 5">
    <name type="scientific">Galerina marginata (strain CBS 339.88)</name>
    <dbReference type="NCBI Taxonomy" id="685588"/>
    <lineage>
        <taxon>Eukaryota</taxon>
        <taxon>Fungi</taxon>
        <taxon>Dikarya</taxon>
        <taxon>Basidiomycota</taxon>
        <taxon>Agaricomycotina</taxon>
        <taxon>Agaricomycetes</taxon>
        <taxon>Agaricomycetidae</taxon>
        <taxon>Agaricales</taxon>
        <taxon>Agaricineae</taxon>
        <taxon>Strophariaceae</taxon>
        <taxon>Galerina</taxon>
    </lineage>
</organism>
<accession>A0A067T650</accession>
<feature type="region of interest" description="Disordered" evidence="1">
    <location>
        <begin position="313"/>
        <end position="335"/>
    </location>
</feature>
<evidence type="ECO:0000256" key="1">
    <source>
        <dbReference type="SAM" id="MobiDB-lite"/>
    </source>
</evidence>
<dbReference type="InterPro" id="IPR045339">
    <property type="entry name" value="DUF6534"/>
</dbReference>
<feature type="transmembrane region" description="Helical" evidence="2">
    <location>
        <begin position="180"/>
        <end position="206"/>
    </location>
</feature>
<dbReference type="AlphaFoldDB" id="A0A067T650"/>
<keyword evidence="5" id="KW-1185">Reference proteome</keyword>
<sequence>MSIPHINLNTTLGAVFVGNIVAAALFGITTLQTFIFFNKNTRDRKLFKQLIAFLWSAYGFSPPSIHDPWRLSLSNKQLLQLFCIRKANLEPPLSSTDNVHQRLHSQMRLRSENLAIKRAQHGSAPRHRRRFFSLPPYFLVSSNGWNNQVAASTFVFGTGIAFAARGFIDMSYVKLIMESWLLYTALSGSVLADGFITASLCTLLYQNRTGFKSTDSLVNTLMLYSINTGLLTSICATACFVTFAIWPHQFVFIGIYFTLGKRKLYVNSLLAVLNTRETLRKRNSGMTTIPLSPSSIEPLTMNFVMSTTVQTSETSSPTVAKPQPPKLAWHDKKWK</sequence>
<reference evidence="5" key="1">
    <citation type="journal article" date="2014" name="Proc. Natl. Acad. Sci. U.S.A.">
        <title>Extensive sampling of basidiomycete genomes demonstrates inadequacy of the white-rot/brown-rot paradigm for wood decay fungi.</title>
        <authorList>
            <person name="Riley R."/>
            <person name="Salamov A.A."/>
            <person name="Brown D.W."/>
            <person name="Nagy L.G."/>
            <person name="Floudas D."/>
            <person name="Held B.W."/>
            <person name="Levasseur A."/>
            <person name="Lombard V."/>
            <person name="Morin E."/>
            <person name="Otillar R."/>
            <person name="Lindquist E.A."/>
            <person name="Sun H."/>
            <person name="LaButti K.M."/>
            <person name="Schmutz J."/>
            <person name="Jabbour D."/>
            <person name="Luo H."/>
            <person name="Baker S.E."/>
            <person name="Pisabarro A.G."/>
            <person name="Walton J.D."/>
            <person name="Blanchette R.A."/>
            <person name="Henrissat B."/>
            <person name="Martin F."/>
            <person name="Cullen D."/>
            <person name="Hibbett D.S."/>
            <person name="Grigoriev I.V."/>
        </authorList>
    </citation>
    <scope>NUCLEOTIDE SEQUENCE [LARGE SCALE GENOMIC DNA]</scope>
    <source>
        <strain evidence="5">CBS 339.88</strain>
    </source>
</reference>
<protein>
    <recommendedName>
        <fullName evidence="3">DUF6534 domain-containing protein</fullName>
    </recommendedName>
</protein>
<evidence type="ECO:0000256" key="2">
    <source>
        <dbReference type="SAM" id="Phobius"/>
    </source>
</evidence>
<evidence type="ECO:0000313" key="5">
    <source>
        <dbReference type="Proteomes" id="UP000027222"/>
    </source>
</evidence>
<gene>
    <name evidence="4" type="ORF">GALMADRAFT_137695</name>
</gene>
<dbReference type="PANTHER" id="PTHR40465:SF1">
    <property type="entry name" value="DUF6534 DOMAIN-CONTAINING PROTEIN"/>
    <property type="match status" value="1"/>
</dbReference>
<keyword evidence="2" id="KW-0812">Transmembrane</keyword>
<evidence type="ECO:0000259" key="3">
    <source>
        <dbReference type="Pfam" id="PF20152"/>
    </source>
</evidence>
<dbReference type="HOGENOM" id="CLU_046025_5_3_1"/>
<evidence type="ECO:0000313" key="4">
    <source>
        <dbReference type="EMBL" id="KDR78675.1"/>
    </source>
</evidence>
<feature type="transmembrane region" description="Helical" evidence="2">
    <location>
        <begin position="12"/>
        <end position="37"/>
    </location>
</feature>
<feature type="transmembrane region" description="Helical" evidence="2">
    <location>
        <begin position="149"/>
        <end position="168"/>
    </location>
</feature>
<name>A0A067T650_GALM3</name>